<dbReference type="InterPro" id="IPR014710">
    <property type="entry name" value="RmlC-like_jellyroll"/>
</dbReference>
<keyword evidence="2" id="KW-1133">Transmembrane helix</keyword>
<dbReference type="SUPFAM" id="SSF51206">
    <property type="entry name" value="cAMP-binding domain-like"/>
    <property type="match status" value="1"/>
</dbReference>
<gene>
    <name evidence="4" type="ORF">CMC5_035990</name>
</gene>
<protein>
    <recommendedName>
        <fullName evidence="3">Cyclic nucleotide-binding domain-containing protein</fullName>
    </recommendedName>
</protein>
<feature type="transmembrane region" description="Helical" evidence="2">
    <location>
        <begin position="179"/>
        <end position="204"/>
    </location>
</feature>
<dbReference type="PROSITE" id="PS00889">
    <property type="entry name" value="CNMP_BINDING_2"/>
    <property type="match status" value="1"/>
</dbReference>
<dbReference type="EMBL" id="CP012159">
    <property type="protein sequence ID" value="AKT39452.1"/>
    <property type="molecule type" value="Genomic_DNA"/>
</dbReference>
<dbReference type="SUPFAM" id="SSF48371">
    <property type="entry name" value="ARM repeat"/>
    <property type="match status" value="1"/>
</dbReference>
<feature type="transmembrane region" description="Helical" evidence="2">
    <location>
        <begin position="118"/>
        <end position="137"/>
    </location>
</feature>
<dbReference type="InterPro" id="IPR050397">
    <property type="entry name" value="Env_Response_Regulators"/>
</dbReference>
<feature type="transmembrane region" description="Helical" evidence="2">
    <location>
        <begin position="257"/>
        <end position="275"/>
    </location>
</feature>
<evidence type="ECO:0000313" key="5">
    <source>
        <dbReference type="Proteomes" id="UP000067626"/>
    </source>
</evidence>
<feature type="transmembrane region" description="Helical" evidence="2">
    <location>
        <begin position="143"/>
        <end position="167"/>
    </location>
</feature>
<feature type="transmembrane region" description="Helical" evidence="2">
    <location>
        <begin position="92"/>
        <end position="111"/>
    </location>
</feature>
<keyword evidence="2" id="KW-0472">Membrane</keyword>
<feature type="transmembrane region" description="Helical" evidence="2">
    <location>
        <begin position="322"/>
        <end position="344"/>
    </location>
</feature>
<dbReference type="CDD" id="cd00038">
    <property type="entry name" value="CAP_ED"/>
    <property type="match status" value="1"/>
</dbReference>
<reference evidence="4 5" key="1">
    <citation type="submission" date="2015-07" db="EMBL/GenBank/DDBJ databases">
        <title>Genome analysis of myxobacterium Chondromyces crocatus Cm c5 reveals a high potential for natural compound synthesis and the genetic basis for the loss of fruiting body formation.</title>
        <authorList>
            <person name="Zaburannyi N."/>
            <person name="Bunk B."/>
            <person name="Maier J."/>
            <person name="Overmann J."/>
            <person name="Mueller R."/>
        </authorList>
    </citation>
    <scope>NUCLEOTIDE SEQUENCE [LARGE SCALE GENOMIC DNA]</scope>
    <source>
        <strain evidence="4 5">Cm c5</strain>
    </source>
</reference>
<feature type="region of interest" description="Disordered" evidence="1">
    <location>
        <begin position="1138"/>
        <end position="1177"/>
    </location>
</feature>
<dbReference type="InterPro" id="IPR000595">
    <property type="entry name" value="cNMP-bd_dom"/>
</dbReference>
<dbReference type="PANTHER" id="PTHR24567">
    <property type="entry name" value="CRP FAMILY TRANSCRIPTIONAL REGULATORY PROTEIN"/>
    <property type="match status" value="1"/>
</dbReference>
<proteinExistence type="predicted"/>
<sequence length="1177" mass="126460">MTARPDSTPSPATGVSRSGQVHPRVSIPARAPERPVQQAEALGLRLTAVELERSALLFALLFLAALLLVVGRTARDALFLTRFPVTWIGPMWIAYGVVSCVVSLVYAAIAPRLPRAKFTIGFALFSACTYVILRILIGHEVRAAYVIFNVWSEIIANFVTVLVWGIAQDLHDTRSAKRLFGLIGVGRIAGTVACGFGAGAAVSFMGTENLIFILVAALFAVAALTYVLATRHPAPVQHPDRAIEERLFDTPVWRSRYALTVALFTLLLFAVLTIGDYQFKAIATVAYPERDRLASFMGFFYGAVGALSLAVQLLMPRLLSRYGVLGGIVAMPAAFITATGALFLSPSLAIASVLKASDHGLQFTVHDTATQLLLFPFPQALRERVRTLASAVAKPVGCGVGATLLIVVSASTGTADGGEALIHDAARLGLYSLPLGLVVIGLTPRLRQGYIEAMRRTLVRRGIGSEDVVVGPQTRAIFEEALFGDDAPQVLFAIDQLRSLSPEILQSAAPRLTRHRSARVRATALRLLVEVGGVEGAPELARRALRDPSELVRVAGVEVLSELLREDAHEELCRLSKEGDDATQAAAIAALMRHGGLDGMLDGAPRLRELLDSADAKNRIAAARALGMVGQQSLQRALARLIADTDPEVRREAVKAACTVADPRLIPLLVGALADRGLSRVAGRALSVIGQPAIPELTARLADPATPREARKMMPRILAASAHLDALDGLVGCIDEPDEGVRQKILASASRLRLTLQAPAVDKREVLAWVTRELDEHEHTRDRYLAARPVIAGPLLDQHLLRRLRQGLIRALRVCELGYPREEIALARTHVLGADPALRANALEVLDALLERPLFERLSRLLEGLVELRAGGFVLTKARNGAAGGSPSGQQAEAQRREAAVWVRGELARGQPYSAALVLDAAARHGLMIVAESALSATSHADPLVREAAAIAVAALSPEGARERLTALSHDEDPVVARYAHYWLETGRVGLDEDDTMYTTIEKILFLQRVPLFAGVAGDDLVALARGSIVVSLRKGDVIFREGESGGSLYLIIAGAVALSTQGRELAHLGNRDVFGEMSILDRDPRTATATVTEDAELLRVSAEDFHEAIHDTVEIAEAVIRVLNRRLRDADRLLAEARPTPALPEGQAPGSTMAPRAGREDERSVATSLDESDDIE</sequence>
<feature type="transmembrane region" description="Helical" evidence="2">
    <location>
        <begin position="210"/>
        <end position="229"/>
    </location>
</feature>
<dbReference type="InterPro" id="IPR018488">
    <property type="entry name" value="cNMP-bd_CS"/>
</dbReference>
<dbReference type="PROSITE" id="PS50042">
    <property type="entry name" value="CNMP_BINDING_3"/>
    <property type="match status" value="1"/>
</dbReference>
<dbReference type="SMART" id="SM00100">
    <property type="entry name" value="cNMP"/>
    <property type="match status" value="1"/>
</dbReference>
<dbReference type="Gene3D" id="2.60.120.10">
    <property type="entry name" value="Jelly Rolls"/>
    <property type="match status" value="1"/>
</dbReference>
<dbReference type="AlphaFoldDB" id="A0A0K1EFH5"/>
<dbReference type="SUPFAM" id="SSF103473">
    <property type="entry name" value="MFS general substrate transporter"/>
    <property type="match status" value="1"/>
</dbReference>
<dbReference type="KEGG" id="ccro:CMC5_035990"/>
<name>A0A0K1EFH5_CHOCO</name>
<dbReference type="Proteomes" id="UP000067626">
    <property type="component" value="Chromosome"/>
</dbReference>
<feature type="transmembrane region" description="Helical" evidence="2">
    <location>
        <begin position="55"/>
        <end position="72"/>
    </location>
</feature>
<dbReference type="InterPro" id="IPR036259">
    <property type="entry name" value="MFS_trans_sf"/>
</dbReference>
<dbReference type="Pfam" id="PF13646">
    <property type="entry name" value="HEAT_2"/>
    <property type="match status" value="1"/>
</dbReference>
<dbReference type="STRING" id="52.CMC5_035990"/>
<evidence type="ECO:0000313" key="4">
    <source>
        <dbReference type="EMBL" id="AKT39452.1"/>
    </source>
</evidence>
<keyword evidence="5" id="KW-1185">Reference proteome</keyword>
<evidence type="ECO:0000259" key="3">
    <source>
        <dbReference type="PROSITE" id="PS50042"/>
    </source>
</evidence>
<feature type="transmembrane region" description="Helical" evidence="2">
    <location>
        <begin position="295"/>
        <end position="315"/>
    </location>
</feature>
<evidence type="ECO:0000256" key="1">
    <source>
        <dbReference type="SAM" id="MobiDB-lite"/>
    </source>
</evidence>
<dbReference type="InterPro" id="IPR016024">
    <property type="entry name" value="ARM-type_fold"/>
</dbReference>
<dbReference type="InterPro" id="IPR018490">
    <property type="entry name" value="cNMP-bd_dom_sf"/>
</dbReference>
<dbReference type="SMART" id="SM00567">
    <property type="entry name" value="EZ_HEAT"/>
    <property type="match status" value="5"/>
</dbReference>
<feature type="region of interest" description="Disordered" evidence="1">
    <location>
        <begin position="1"/>
        <end position="23"/>
    </location>
</feature>
<feature type="compositionally biased region" description="Polar residues" evidence="1">
    <location>
        <begin position="1"/>
        <end position="19"/>
    </location>
</feature>
<evidence type="ECO:0000256" key="2">
    <source>
        <dbReference type="SAM" id="Phobius"/>
    </source>
</evidence>
<dbReference type="GO" id="GO:0005829">
    <property type="term" value="C:cytosol"/>
    <property type="evidence" value="ECO:0007669"/>
    <property type="project" value="TreeGrafter"/>
</dbReference>
<dbReference type="InterPro" id="IPR004155">
    <property type="entry name" value="PBS_lyase_HEAT"/>
</dbReference>
<accession>A0A0K1EFH5</accession>
<dbReference type="Gene3D" id="1.25.10.10">
    <property type="entry name" value="Leucine-rich Repeat Variant"/>
    <property type="match status" value="2"/>
</dbReference>
<dbReference type="Pfam" id="PF00027">
    <property type="entry name" value="cNMP_binding"/>
    <property type="match status" value="1"/>
</dbReference>
<keyword evidence="2" id="KW-0812">Transmembrane</keyword>
<organism evidence="4 5">
    <name type="scientific">Chondromyces crocatus</name>
    <dbReference type="NCBI Taxonomy" id="52"/>
    <lineage>
        <taxon>Bacteria</taxon>
        <taxon>Pseudomonadati</taxon>
        <taxon>Myxococcota</taxon>
        <taxon>Polyangia</taxon>
        <taxon>Polyangiales</taxon>
        <taxon>Polyangiaceae</taxon>
        <taxon>Chondromyces</taxon>
    </lineage>
</organism>
<dbReference type="RefSeq" id="WP_245678492.1">
    <property type="nucleotide sequence ID" value="NZ_CP012159.1"/>
</dbReference>
<dbReference type="PANTHER" id="PTHR24567:SF74">
    <property type="entry name" value="HTH-TYPE TRANSCRIPTIONAL REGULATOR ARCR"/>
    <property type="match status" value="1"/>
</dbReference>
<dbReference type="InterPro" id="IPR011989">
    <property type="entry name" value="ARM-like"/>
</dbReference>
<feature type="domain" description="Cyclic nucleotide-binding" evidence="3">
    <location>
        <begin position="1012"/>
        <end position="1127"/>
    </location>
</feature>
<dbReference type="GO" id="GO:0003700">
    <property type="term" value="F:DNA-binding transcription factor activity"/>
    <property type="evidence" value="ECO:0007669"/>
    <property type="project" value="TreeGrafter"/>
</dbReference>